<name>A0A9D3PI67_MEGAT</name>
<evidence type="ECO:0000256" key="1">
    <source>
        <dbReference type="SAM" id="MobiDB-lite"/>
    </source>
</evidence>
<keyword evidence="3" id="KW-1185">Reference proteome</keyword>
<dbReference type="Proteomes" id="UP001046870">
    <property type="component" value="Chromosome 21"/>
</dbReference>
<organism evidence="2 3">
    <name type="scientific">Megalops atlanticus</name>
    <name type="common">Tarpon</name>
    <name type="synonym">Clupea gigantea</name>
    <dbReference type="NCBI Taxonomy" id="7932"/>
    <lineage>
        <taxon>Eukaryota</taxon>
        <taxon>Metazoa</taxon>
        <taxon>Chordata</taxon>
        <taxon>Craniata</taxon>
        <taxon>Vertebrata</taxon>
        <taxon>Euteleostomi</taxon>
        <taxon>Actinopterygii</taxon>
        <taxon>Neopterygii</taxon>
        <taxon>Teleostei</taxon>
        <taxon>Elopiformes</taxon>
        <taxon>Megalopidae</taxon>
        <taxon>Megalops</taxon>
    </lineage>
</organism>
<dbReference type="AlphaFoldDB" id="A0A9D3PI67"/>
<feature type="compositionally biased region" description="Basic and acidic residues" evidence="1">
    <location>
        <begin position="55"/>
        <end position="68"/>
    </location>
</feature>
<accession>A0A9D3PI67</accession>
<comment type="caution">
    <text evidence="2">The sequence shown here is derived from an EMBL/GenBank/DDBJ whole genome shotgun (WGS) entry which is preliminary data.</text>
</comment>
<dbReference type="EMBL" id="JAFDVH010000021">
    <property type="protein sequence ID" value="KAG7457875.1"/>
    <property type="molecule type" value="Genomic_DNA"/>
</dbReference>
<gene>
    <name evidence="2" type="ORF">MATL_G00231810</name>
</gene>
<protein>
    <submittedName>
        <fullName evidence="2">Uncharacterized protein</fullName>
    </submittedName>
</protein>
<proteinExistence type="predicted"/>
<reference evidence="2" key="1">
    <citation type="submission" date="2021-01" db="EMBL/GenBank/DDBJ databases">
        <authorList>
            <person name="Zahm M."/>
            <person name="Roques C."/>
            <person name="Cabau C."/>
            <person name="Klopp C."/>
            <person name="Donnadieu C."/>
            <person name="Jouanno E."/>
            <person name="Lampietro C."/>
            <person name="Louis A."/>
            <person name="Herpin A."/>
            <person name="Echchiki A."/>
            <person name="Berthelot C."/>
            <person name="Parey E."/>
            <person name="Roest-Crollius H."/>
            <person name="Braasch I."/>
            <person name="Postlethwait J."/>
            <person name="Bobe J."/>
            <person name="Montfort J."/>
            <person name="Bouchez O."/>
            <person name="Begum T."/>
            <person name="Mejri S."/>
            <person name="Adams A."/>
            <person name="Chen W.-J."/>
            <person name="Guiguen Y."/>
        </authorList>
    </citation>
    <scope>NUCLEOTIDE SEQUENCE</scope>
    <source>
        <strain evidence="2">YG-15Mar2019-1</strain>
        <tissue evidence="2">Brain</tissue>
    </source>
</reference>
<feature type="compositionally biased region" description="Polar residues" evidence="1">
    <location>
        <begin position="31"/>
        <end position="53"/>
    </location>
</feature>
<sequence>MELNGPRRKRDLVRVFCLCTGRQMLGRGQNHVESTPSCPDETASFTGHSNPHTNEPLHAETRSRSGTC</sequence>
<feature type="region of interest" description="Disordered" evidence="1">
    <location>
        <begin position="28"/>
        <end position="68"/>
    </location>
</feature>
<evidence type="ECO:0000313" key="3">
    <source>
        <dbReference type="Proteomes" id="UP001046870"/>
    </source>
</evidence>
<evidence type="ECO:0000313" key="2">
    <source>
        <dbReference type="EMBL" id="KAG7457875.1"/>
    </source>
</evidence>